<keyword evidence="1" id="KW-0175">Coiled coil</keyword>
<evidence type="ECO:0000256" key="2">
    <source>
        <dbReference type="SAM" id="SignalP"/>
    </source>
</evidence>
<dbReference type="SMART" id="SM00671">
    <property type="entry name" value="SEL1"/>
    <property type="match status" value="2"/>
</dbReference>
<dbReference type="PROSITE" id="PS51257">
    <property type="entry name" value="PROKAR_LIPOPROTEIN"/>
    <property type="match status" value="1"/>
</dbReference>
<protein>
    <submittedName>
        <fullName evidence="4">Caspase family protein</fullName>
    </submittedName>
</protein>
<dbReference type="SUPFAM" id="SSF52129">
    <property type="entry name" value="Caspase-like"/>
    <property type="match status" value="1"/>
</dbReference>
<feature type="chain" id="PRO_5032807620" evidence="2">
    <location>
        <begin position="28"/>
        <end position="555"/>
    </location>
</feature>
<proteinExistence type="predicted"/>
<dbReference type="KEGG" id="snan:I6N98_01945"/>
<dbReference type="Gene3D" id="3.40.50.1460">
    <property type="match status" value="1"/>
</dbReference>
<feature type="signal peptide" evidence="2">
    <location>
        <begin position="1"/>
        <end position="27"/>
    </location>
</feature>
<sequence length="555" mass="60648">MECRSAVLTRATGLVFLSLGAFLSACASSGVADRGGTTPSEEELVAGMQIVDCLLPGQLRKLGNSTYLTPRRPIKTTASDCNIRGGEYVAYDRANYKTALSVWLPAAEAGDAEAQVAVGEIFERGLGTEPNYQAAAIWYEKAAEQNNRRGQFNLGTLYEQGLGVEKDKARALNLYRQAWGLPADSLILKEAAQQQQQALRESLQKKLDARDAQLRALERQIKALNQSLNAAEIEKGSEPAKRQPKLEIERESLTELASALRRDRSEIKKELSTIPKLRTPAVNSAKGDVASKPDGNAELSSKDLKFGRYYALIIGNRNYSALEDLETPINDARQLADILEKQYGFNVQLLLDADRVTVMQAINELHEILGENDNLLLYYAGHGSLVEVGERDAGYWLPVNADPPPNDAFWVSNEFVTNHLGRIKAKRVLVVADSCYGGLLSSSPGHLFLGTGRSGASQDPEYIRYKLPRRSRLLLSSGGDKPVIDTGGDGHSVFARELIEALKSNKAILSAPDLFLKVSEPVKARAAASDFVQVPVYKSIKGAGHEVGDFFFVPQ</sequence>
<dbReference type="Gene3D" id="1.25.40.10">
    <property type="entry name" value="Tetratricopeptide repeat domain"/>
    <property type="match status" value="1"/>
</dbReference>
<dbReference type="GO" id="GO:0004197">
    <property type="term" value="F:cysteine-type endopeptidase activity"/>
    <property type="evidence" value="ECO:0007669"/>
    <property type="project" value="InterPro"/>
</dbReference>
<keyword evidence="2" id="KW-0732">Signal</keyword>
<gene>
    <name evidence="4" type="ORF">I6N98_01945</name>
</gene>
<dbReference type="PANTHER" id="PTHR22576:SF37">
    <property type="entry name" value="MUCOSA-ASSOCIATED LYMPHOID TISSUE LYMPHOMA TRANSLOCATION PROTEIN 1"/>
    <property type="match status" value="1"/>
</dbReference>
<dbReference type="InterPro" id="IPR029030">
    <property type="entry name" value="Caspase-like_dom_sf"/>
</dbReference>
<dbReference type="RefSeq" id="WP_198570151.1">
    <property type="nucleotide sequence ID" value="NZ_CP066167.1"/>
</dbReference>
<evidence type="ECO:0000256" key="1">
    <source>
        <dbReference type="SAM" id="Coils"/>
    </source>
</evidence>
<dbReference type="EMBL" id="CP066167">
    <property type="protein sequence ID" value="QQD18660.1"/>
    <property type="molecule type" value="Genomic_DNA"/>
</dbReference>
<dbReference type="Proteomes" id="UP000596063">
    <property type="component" value="Chromosome"/>
</dbReference>
<dbReference type="PANTHER" id="PTHR22576">
    <property type="entry name" value="MUCOSA ASSOCIATED LYMPHOID TISSUE LYMPHOMA TRANSLOCATION PROTEIN 1/PARACASPASE"/>
    <property type="match status" value="1"/>
</dbReference>
<evidence type="ECO:0000313" key="4">
    <source>
        <dbReference type="EMBL" id="QQD18660.1"/>
    </source>
</evidence>
<reference evidence="4 5" key="1">
    <citation type="submission" date="2020-12" db="EMBL/GenBank/DDBJ databases">
        <authorList>
            <person name="Shan Y."/>
        </authorList>
    </citation>
    <scope>NUCLEOTIDE SEQUENCE [LARGE SCALE GENOMIC DNA]</scope>
    <source>
        <strain evidence="5">csc3.9</strain>
    </source>
</reference>
<dbReference type="AlphaFoldDB" id="A0A7T4R1J7"/>
<dbReference type="Pfam" id="PF08238">
    <property type="entry name" value="Sel1"/>
    <property type="match status" value="2"/>
</dbReference>
<accession>A0A7T4R1J7</accession>
<name>A0A7T4R1J7_9GAMM</name>
<feature type="coiled-coil region" evidence="1">
    <location>
        <begin position="189"/>
        <end position="270"/>
    </location>
</feature>
<evidence type="ECO:0000313" key="5">
    <source>
        <dbReference type="Proteomes" id="UP000596063"/>
    </source>
</evidence>
<dbReference type="InterPro" id="IPR011600">
    <property type="entry name" value="Pept_C14_caspase"/>
</dbReference>
<dbReference type="InterPro" id="IPR052039">
    <property type="entry name" value="Caspase-related_regulators"/>
</dbReference>
<dbReference type="SUPFAM" id="SSF81901">
    <property type="entry name" value="HCP-like"/>
    <property type="match status" value="1"/>
</dbReference>
<feature type="domain" description="Peptidase C14 caspase" evidence="3">
    <location>
        <begin position="310"/>
        <end position="539"/>
    </location>
</feature>
<evidence type="ECO:0000259" key="3">
    <source>
        <dbReference type="Pfam" id="PF00656"/>
    </source>
</evidence>
<keyword evidence="5" id="KW-1185">Reference proteome</keyword>
<dbReference type="GO" id="GO:0006508">
    <property type="term" value="P:proteolysis"/>
    <property type="evidence" value="ECO:0007669"/>
    <property type="project" value="InterPro"/>
</dbReference>
<dbReference type="Pfam" id="PF00656">
    <property type="entry name" value="Peptidase_C14"/>
    <property type="match status" value="1"/>
</dbReference>
<dbReference type="InterPro" id="IPR011990">
    <property type="entry name" value="TPR-like_helical_dom_sf"/>
</dbReference>
<dbReference type="InterPro" id="IPR006597">
    <property type="entry name" value="Sel1-like"/>
</dbReference>
<organism evidence="4 5">
    <name type="scientific">Spongiibacter nanhainus</name>
    <dbReference type="NCBI Taxonomy" id="2794344"/>
    <lineage>
        <taxon>Bacteria</taxon>
        <taxon>Pseudomonadati</taxon>
        <taxon>Pseudomonadota</taxon>
        <taxon>Gammaproteobacteria</taxon>
        <taxon>Cellvibrionales</taxon>
        <taxon>Spongiibacteraceae</taxon>
        <taxon>Spongiibacter</taxon>
    </lineage>
</organism>